<dbReference type="GeneID" id="17264579"/>
<feature type="domain" description="C-type lectin" evidence="2">
    <location>
        <begin position="47"/>
        <end position="182"/>
    </location>
</feature>
<dbReference type="InterPro" id="IPR016187">
    <property type="entry name" value="CTDL_fold"/>
</dbReference>
<evidence type="ECO:0000256" key="1">
    <source>
        <dbReference type="SAM" id="Phobius"/>
    </source>
</evidence>
<dbReference type="HOGENOM" id="CLU_1177280_0_0_1"/>
<dbReference type="InterPro" id="IPR001304">
    <property type="entry name" value="C-type_lectin-like"/>
</dbReference>
<dbReference type="KEGG" id="ehx:EMIHUDRAFT_243371"/>
<name>A0A0D3J688_EMIH1</name>
<organism evidence="3 4">
    <name type="scientific">Emiliania huxleyi (strain CCMP1516)</name>
    <dbReference type="NCBI Taxonomy" id="280463"/>
    <lineage>
        <taxon>Eukaryota</taxon>
        <taxon>Haptista</taxon>
        <taxon>Haptophyta</taxon>
        <taxon>Prymnesiophyceae</taxon>
        <taxon>Isochrysidales</taxon>
        <taxon>Noelaerhabdaceae</taxon>
        <taxon>Emiliania</taxon>
    </lineage>
</organism>
<reference evidence="4" key="1">
    <citation type="journal article" date="2013" name="Nature">
        <title>Pan genome of the phytoplankton Emiliania underpins its global distribution.</title>
        <authorList>
            <person name="Read B.A."/>
            <person name="Kegel J."/>
            <person name="Klute M.J."/>
            <person name="Kuo A."/>
            <person name="Lefebvre S.C."/>
            <person name="Maumus F."/>
            <person name="Mayer C."/>
            <person name="Miller J."/>
            <person name="Monier A."/>
            <person name="Salamov A."/>
            <person name="Young J."/>
            <person name="Aguilar M."/>
            <person name="Claverie J.M."/>
            <person name="Frickenhaus S."/>
            <person name="Gonzalez K."/>
            <person name="Herman E.K."/>
            <person name="Lin Y.C."/>
            <person name="Napier J."/>
            <person name="Ogata H."/>
            <person name="Sarno A.F."/>
            <person name="Shmutz J."/>
            <person name="Schroeder D."/>
            <person name="de Vargas C."/>
            <person name="Verret F."/>
            <person name="von Dassow P."/>
            <person name="Valentin K."/>
            <person name="Van de Peer Y."/>
            <person name="Wheeler G."/>
            <person name="Dacks J.B."/>
            <person name="Delwiche C.F."/>
            <person name="Dyhrman S.T."/>
            <person name="Glockner G."/>
            <person name="John U."/>
            <person name="Richards T."/>
            <person name="Worden A.Z."/>
            <person name="Zhang X."/>
            <person name="Grigoriev I.V."/>
            <person name="Allen A.E."/>
            <person name="Bidle K."/>
            <person name="Borodovsky M."/>
            <person name="Bowler C."/>
            <person name="Brownlee C."/>
            <person name="Cock J.M."/>
            <person name="Elias M."/>
            <person name="Gladyshev V.N."/>
            <person name="Groth M."/>
            <person name="Guda C."/>
            <person name="Hadaegh A."/>
            <person name="Iglesias-Rodriguez M.D."/>
            <person name="Jenkins J."/>
            <person name="Jones B.M."/>
            <person name="Lawson T."/>
            <person name="Leese F."/>
            <person name="Lindquist E."/>
            <person name="Lobanov A."/>
            <person name="Lomsadze A."/>
            <person name="Malik S.B."/>
            <person name="Marsh M.E."/>
            <person name="Mackinder L."/>
            <person name="Mock T."/>
            <person name="Mueller-Roeber B."/>
            <person name="Pagarete A."/>
            <person name="Parker M."/>
            <person name="Probert I."/>
            <person name="Quesneville H."/>
            <person name="Raines C."/>
            <person name="Rensing S.A."/>
            <person name="Riano-Pachon D.M."/>
            <person name="Richier S."/>
            <person name="Rokitta S."/>
            <person name="Shiraiwa Y."/>
            <person name="Soanes D.M."/>
            <person name="van der Giezen M."/>
            <person name="Wahlund T.M."/>
            <person name="Williams B."/>
            <person name="Wilson W."/>
            <person name="Wolfe G."/>
            <person name="Wurch L.L."/>
        </authorList>
    </citation>
    <scope>NUCLEOTIDE SEQUENCE</scope>
</reference>
<reference evidence="3" key="2">
    <citation type="submission" date="2024-10" db="UniProtKB">
        <authorList>
            <consortium name="EnsemblProtists"/>
        </authorList>
    </citation>
    <scope>IDENTIFICATION</scope>
</reference>
<proteinExistence type="predicted"/>
<dbReference type="CDD" id="cd00037">
    <property type="entry name" value="CLECT"/>
    <property type="match status" value="1"/>
</dbReference>
<keyword evidence="4" id="KW-1185">Reference proteome</keyword>
<dbReference type="SMART" id="SM00034">
    <property type="entry name" value="CLECT"/>
    <property type="match status" value="1"/>
</dbReference>
<feature type="transmembrane region" description="Helical" evidence="1">
    <location>
        <begin position="12"/>
        <end position="32"/>
    </location>
</feature>
<dbReference type="Pfam" id="PF00059">
    <property type="entry name" value="Lectin_C"/>
    <property type="match status" value="1"/>
</dbReference>
<keyword evidence="1" id="KW-0812">Transmembrane</keyword>
<evidence type="ECO:0000313" key="3">
    <source>
        <dbReference type="EnsemblProtists" id="EOD19023"/>
    </source>
</evidence>
<dbReference type="RefSeq" id="XP_005771452.1">
    <property type="nucleotide sequence ID" value="XM_005771395.1"/>
</dbReference>
<keyword evidence="1" id="KW-1133">Transmembrane helix</keyword>
<accession>A0A0D3J688</accession>
<evidence type="ECO:0000313" key="4">
    <source>
        <dbReference type="Proteomes" id="UP000013827"/>
    </source>
</evidence>
<evidence type="ECO:0000259" key="2">
    <source>
        <dbReference type="PROSITE" id="PS50041"/>
    </source>
</evidence>
<dbReference type="InterPro" id="IPR016186">
    <property type="entry name" value="C-type_lectin-like/link_sf"/>
</dbReference>
<dbReference type="EnsemblProtists" id="EOD19023">
    <property type="protein sequence ID" value="EOD19023"/>
    <property type="gene ID" value="EMIHUDRAFT_243371"/>
</dbReference>
<dbReference type="Proteomes" id="UP000013827">
    <property type="component" value="Unassembled WGS sequence"/>
</dbReference>
<dbReference type="PROSITE" id="PS50041">
    <property type="entry name" value="C_TYPE_LECTIN_2"/>
    <property type="match status" value="1"/>
</dbReference>
<protein>
    <recommendedName>
        <fullName evidence="2">C-type lectin domain-containing protein</fullName>
    </recommendedName>
</protein>
<dbReference type="Gene3D" id="3.10.100.10">
    <property type="entry name" value="Mannose-Binding Protein A, subunit A"/>
    <property type="match status" value="1"/>
</dbReference>
<sequence length="229" mass="25196">MQTTATRSARPSALLVVCLLSSSFSLIAIALLSARPRPPLPEGWLYKGDRSYFVTPARYTHLECIDACHRLSDQTDGEPVALACIDSAAATDFVANTVFGDFGPRDYGYSGPYLWLGHHQWPIRHGSEAGWKPATVGCDDSYSHWRLGEPDDFFAMQDCVAVDADGGWRDEGCYMRYRCLCERGAVLVDGFRDEEETHLASTGSRSLASRAATSTLRDAVPALTLMFMV</sequence>
<dbReference type="AlphaFoldDB" id="A0A0D3J688"/>
<dbReference type="PaxDb" id="2903-EOD19023"/>
<keyword evidence="1" id="KW-0472">Membrane</keyword>
<dbReference type="SUPFAM" id="SSF56436">
    <property type="entry name" value="C-type lectin-like"/>
    <property type="match status" value="1"/>
</dbReference>